<dbReference type="InterPro" id="IPR047657">
    <property type="entry name" value="PmbA"/>
</dbReference>
<dbReference type="AlphaFoldDB" id="A0A7J2U5B2"/>
<accession>A0A7J2U5B2</accession>
<name>A0A7J2U5B2_9CREN</name>
<gene>
    <name evidence="2" type="ORF">ENO26_07835</name>
</gene>
<dbReference type="InterPro" id="IPR036059">
    <property type="entry name" value="TldD/PmbA_sf"/>
</dbReference>
<proteinExistence type="predicted"/>
<comment type="caution">
    <text evidence="2">The sequence shown here is derived from an EMBL/GenBank/DDBJ whole genome shotgun (WGS) entry which is preliminary data.</text>
</comment>
<dbReference type="GO" id="GO:0005829">
    <property type="term" value="C:cytosol"/>
    <property type="evidence" value="ECO:0007669"/>
    <property type="project" value="TreeGrafter"/>
</dbReference>
<evidence type="ECO:0000259" key="1">
    <source>
        <dbReference type="Pfam" id="PF19289"/>
    </source>
</evidence>
<organism evidence="2">
    <name type="scientific">Ignisphaera aggregans</name>
    <dbReference type="NCBI Taxonomy" id="334771"/>
    <lineage>
        <taxon>Archaea</taxon>
        <taxon>Thermoproteota</taxon>
        <taxon>Thermoprotei</taxon>
        <taxon>Desulfurococcales</taxon>
        <taxon>Desulfurococcaceae</taxon>
        <taxon>Ignisphaera</taxon>
    </lineage>
</organism>
<dbReference type="Pfam" id="PF19289">
    <property type="entry name" value="PmbA_TldD_3rd"/>
    <property type="match status" value="1"/>
</dbReference>
<dbReference type="GO" id="GO:0008237">
    <property type="term" value="F:metallopeptidase activity"/>
    <property type="evidence" value="ECO:0007669"/>
    <property type="project" value="InterPro"/>
</dbReference>
<sequence length="454" mass="48968">MLEVVSLISVLDLVERGVKRAEALGASEAEVYVVREESLSVKGSVRGVESVESGEAVNAFVRVVVGKRLSVQGGMVSRAEDVDTIVEGAVKVAKLSPEDPNWVSLPRRLGSTPTFDLVDSVVRSLELNYFAQFVKRALEMPKDLDRRAFASGAMASATSVAKAVGNSYQAPVYSEQTLFSFGIEVKAVESGFESGFYSYYTAPTLREFRLEKEVDYATRIAVETLRARRVETGVYQVLLMPRVFASVLGSLIVPAVRADMVQKRRSPLAGKLYSHVLSEQLTIIDDGAVPNMPGSTPFDDEGVATKRKTVFDRGVLRTYLYDTYTANMDNKESTGNAKRSGASNTYPDATNVLVLPGTSPLDSIIRDIKRGIVVHGTIGEWLSNPVSGYLNATVTHGFLVEGGEIKQAVKGVVISGDVYKLLGGDLAALSKEFEASSNYIVPAALLNSVSVAGE</sequence>
<evidence type="ECO:0000313" key="2">
    <source>
        <dbReference type="EMBL" id="HEM67453.1"/>
    </source>
</evidence>
<dbReference type="SUPFAM" id="SSF111283">
    <property type="entry name" value="Putative modulator of DNA gyrase, PmbA/TldD"/>
    <property type="match status" value="1"/>
</dbReference>
<reference evidence="2" key="1">
    <citation type="journal article" date="2020" name="mSystems">
        <title>Genome- and Community-Level Interaction Insights into Carbon Utilization and Element Cycling Functions of Hydrothermarchaeota in Hydrothermal Sediment.</title>
        <authorList>
            <person name="Zhou Z."/>
            <person name="Liu Y."/>
            <person name="Xu W."/>
            <person name="Pan J."/>
            <person name="Luo Z.H."/>
            <person name="Li M."/>
        </authorList>
    </citation>
    <scope>NUCLEOTIDE SEQUENCE [LARGE SCALE GENOMIC DNA]</scope>
    <source>
        <strain evidence="2">SpSt-125</strain>
    </source>
</reference>
<dbReference type="GO" id="GO:0006508">
    <property type="term" value="P:proteolysis"/>
    <property type="evidence" value="ECO:0007669"/>
    <property type="project" value="InterPro"/>
</dbReference>
<dbReference type="InterPro" id="IPR035068">
    <property type="entry name" value="TldD/PmbA_N"/>
</dbReference>
<dbReference type="EMBL" id="DSEU01000052">
    <property type="protein sequence ID" value="HEM67453.1"/>
    <property type="molecule type" value="Genomic_DNA"/>
</dbReference>
<protein>
    <submittedName>
        <fullName evidence="2">TldD/PmbA family protein</fullName>
    </submittedName>
</protein>
<dbReference type="Gene3D" id="3.30.2290.10">
    <property type="entry name" value="PmbA/TldD superfamily"/>
    <property type="match status" value="1"/>
</dbReference>
<dbReference type="PANTHER" id="PTHR43421">
    <property type="entry name" value="METALLOPROTEASE PMBA"/>
    <property type="match status" value="1"/>
</dbReference>
<dbReference type="PANTHER" id="PTHR43421:SF1">
    <property type="entry name" value="METALLOPROTEASE PMBA"/>
    <property type="match status" value="1"/>
</dbReference>
<feature type="domain" description="Metalloprotease TldD/E C-terminal" evidence="1">
    <location>
        <begin position="232"/>
        <end position="453"/>
    </location>
</feature>
<dbReference type="InterPro" id="IPR045569">
    <property type="entry name" value="Metalloprtase-TldD/E_C"/>
</dbReference>